<gene>
    <name evidence="2" type="ORF">X797_006527</name>
</gene>
<protein>
    <submittedName>
        <fullName evidence="2">Uncharacterized protein</fullName>
    </submittedName>
</protein>
<keyword evidence="1" id="KW-0732">Signal</keyword>
<feature type="chain" id="PRO_5001475020" evidence="1">
    <location>
        <begin position="21"/>
        <end position="171"/>
    </location>
</feature>
<dbReference type="HOGENOM" id="CLU_1468568_0_0_1"/>
<name>A0A014QZW2_9HYPO</name>
<accession>A0A014QZW2</accession>
<dbReference type="EMBL" id="JELW01000013">
    <property type="protein sequence ID" value="EXV00465.1"/>
    <property type="molecule type" value="Genomic_DNA"/>
</dbReference>
<comment type="caution">
    <text evidence="2">The sequence shown here is derived from an EMBL/GenBank/DDBJ whole genome shotgun (WGS) entry which is preliminary data.</text>
</comment>
<dbReference type="OrthoDB" id="4938144at2759"/>
<dbReference type="Proteomes" id="UP000030151">
    <property type="component" value="Unassembled WGS sequence"/>
</dbReference>
<evidence type="ECO:0000313" key="2">
    <source>
        <dbReference type="EMBL" id="EXV00465.1"/>
    </source>
</evidence>
<dbReference type="AlphaFoldDB" id="A0A014QZW2"/>
<reference evidence="2 3" key="1">
    <citation type="submission" date="2014-02" db="EMBL/GenBank/DDBJ databases">
        <title>The genome sequence of the entomopathogenic fungus Metarhizium robertsii ARSEF 2575.</title>
        <authorList>
            <person name="Giuliano Garisto Donzelli B."/>
            <person name="Roe B.A."/>
            <person name="Macmil S.L."/>
            <person name="Krasnoff S.B."/>
            <person name="Gibson D.M."/>
        </authorList>
    </citation>
    <scope>NUCLEOTIDE SEQUENCE [LARGE SCALE GENOMIC DNA]</scope>
    <source>
        <strain evidence="2 3">ARSEF 2575</strain>
    </source>
</reference>
<proteinExistence type="predicted"/>
<sequence>MRFFTAVILLLAGKGRVSLGAHTEAHCKSVTSTATVCSACRQLKCLAIETITLFFDCPSPVPTTTTAYSCAETKCPGGCASTSYEFVSPPARVTEAPRAVSPKPSCGAVTSTGVVCSTCRTLECVSTEYVTVGHGCPNPPATSRTAYECGGHCPTGCGKTSYITVATSLAK</sequence>
<evidence type="ECO:0000313" key="3">
    <source>
        <dbReference type="Proteomes" id="UP000030151"/>
    </source>
</evidence>
<dbReference type="eggNOG" id="ENOG502RP9U">
    <property type="taxonomic scope" value="Eukaryota"/>
</dbReference>
<feature type="signal peptide" evidence="1">
    <location>
        <begin position="1"/>
        <end position="20"/>
    </location>
</feature>
<evidence type="ECO:0000256" key="1">
    <source>
        <dbReference type="SAM" id="SignalP"/>
    </source>
</evidence>
<organism evidence="2 3">
    <name type="scientific">Metarhizium robertsii</name>
    <dbReference type="NCBI Taxonomy" id="568076"/>
    <lineage>
        <taxon>Eukaryota</taxon>
        <taxon>Fungi</taxon>
        <taxon>Dikarya</taxon>
        <taxon>Ascomycota</taxon>
        <taxon>Pezizomycotina</taxon>
        <taxon>Sordariomycetes</taxon>
        <taxon>Hypocreomycetidae</taxon>
        <taxon>Hypocreales</taxon>
        <taxon>Clavicipitaceae</taxon>
        <taxon>Metarhizium</taxon>
    </lineage>
</organism>